<protein>
    <submittedName>
        <fullName evidence="3">PilN domain-containing protein</fullName>
    </submittedName>
</protein>
<evidence type="ECO:0000256" key="1">
    <source>
        <dbReference type="SAM" id="MobiDB-lite"/>
    </source>
</evidence>
<evidence type="ECO:0000313" key="4">
    <source>
        <dbReference type="Proteomes" id="UP001317822"/>
    </source>
</evidence>
<evidence type="ECO:0000256" key="2">
    <source>
        <dbReference type="SAM" id="Phobius"/>
    </source>
</evidence>
<dbReference type="PANTHER" id="PTHR40278:SF1">
    <property type="entry name" value="DNA UTILIZATION PROTEIN HOFN"/>
    <property type="match status" value="1"/>
</dbReference>
<organism evidence="3 4">
    <name type="scientific">Lysobacter auxotrophicus</name>
    <dbReference type="NCBI Taxonomy" id="2992573"/>
    <lineage>
        <taxon>Bacteria</taxon>
        <taxon>Pseudomonadati</taxon>
        <taxon>Pseudomonadota</taxon>
        <taxon>Gammaproteobacteria</taxon>
        <taxon>Lysobacterales</taxon>
        <taxon>Lysobacteraceae</taxon>
        <taxon>Lysobacter</taxon>
    </lineage>
</organism>
<dbReference type="Gene3D" id="3.30.1490.300">
    <property type="match status" value="1"/>
</dbReference>
<feature type="transmembrane region" description="Helical" evidence="2">
    <location>
        <begin position="236"/>
        <end position="257"/>
    </location>
</feature>
<dbReference type="InterPro" id="IPR043129">
    <property type="entry name" value="ATPase_NBD"/>
</dbReference>
<dbReference type="InterPro" id="IPR007813">
    <property type="entry name" value="PilN"/>
</dbReference>
<dbReference type="Proteomes" id="UP001317822">
    <property type="component" value="Chromosome"/>
</dbReference>
<dbReference type="InterPro" id="IPR052534">
    <property type="entry name" value="Extracell_DNA_Util/SecSys_Comp"/>
</dbReference>
<dbReference type="SUPFAM" id="SSF53067">
    <property type="entry name" value="Actin-like ATPase domain"/>
    <property type="match status" value="1"/>
</dbReference>
<keyword evidence="2" id="KW-1133">Transmembrane helix</keyword>
<evidence type="ECO:0000313" key="3">
    <source>
        <dbReference type="EMBL" id="BDU15508.1"/>
    </source>
</evidence>
<feature type="region of interest" description="Disordered" evidence="1">
    <location>
        <begin position="367"/>
        <end position="405"/>
    </location>
</feature>
<accession>A0ABN6UIU8</accession>
<keyword evidence="2" id="KW-0472">Membrane</keyword>
<dbReference type="Pfam" id="PF05137">
    <property type="entry name" value="PilN"/>
    <property type="match status" value="1"/>
</dbReference>
<dbReference type="EMBL" id="AP027041">
    <property type="protein sequence ID" value="BDU15508.1"/>
    <property type="molecule type" value="Genomic_DNA"/>
</dbReference>
<gene>
    <name evidence="3" type="ORF">LA521A_07090</name>
</gene>
<dbReference type="RefSeq" id="WP_281781005.1">
    <property type="nucleotide sequence ID" value="NZ_AP027041.1"/>
</dbReference>
<keyword evidence="4" id="KW-1185">Reference proteome</keyword>
<dbReference type="PANTHER" id="PTHR40278">
    <property type="entry name" value="DNA UTILIZATION PROTEIN HOFN"/>
    <property type="match status" value="1"/>
</dbReference>
<keyword evidence="2" id="KW-0812">Transmembrane</keyword>
<proteinExistence type="predicted"/>
<name>A0ABN6UIU8_9GAMM</name>
<reference evidence="3 4" key="1">
    <citation type="journal article" date="2023" name="Int. J. Syst. Evol. Microbiol.">
        <title>Physiological and genomic analyses of cobalamin (vitamin B12)-auxotrophy of Lysobacter auxotrophicus sp. nov., a methionine-auxotrophic chitinolytic bacterium isolated from chitin-treated soil.</title>
        <authorList>
            <person name="Saito A."/>
            <person name="Dohra H."/>
            <person name="Hamada M."/>
            <person name="Moriuchi R."/>
            <person name="Kotsuchibashi Y."/>
            <person name="Mori K."/>
        </authorList>
    </citation>
    <scope>NUCLEOTIDE SEQUENCE [LARGE SCALE GENOMIC DNA]</scope>
    <source>
        <strain evidence="3 4">5-21a</strain>
    </source>
</reference>
<sequence>MNARSESRPQNRPAADWAQDRLRRLGARLAPGAGGFAHWWAHNLAAWLPARVRRVLGFDRGRLLLQVQGDAVQLRLQQAGDLRDLGAVPQLALPDGDAIVAPVDPLATLLPPRLTDLPRWLLLPAAAGLRRPLTLPAAAGDRLRDVVGFEIDRQTPFTADNVAFDARLLGRREADGMIEAELVVVPRQRLDAPVAALGPLAGSLAGIDLCAENGQPLGVNLLDPALRRRHGDAFRYWNLALAALAVIAVAATMWQLLANRRAAADELEARIASQATAARAAAAQRQALIDLIEGQAFLDRERAQRPTTVEVLDELTQRLPDSTYLEKLAIEDTNLLMIGLSREAPSLVQRLQGSKLWRAPSLTGALMPDPVSGRDRFTLTAELGAPTSTGQRTTPPPQPEDADGG</sequence>